<comment type="caution">
    <text evidence="3">The sequence shown here is derived from an EMBL/GenBank/DDBJ whole genome shotgun (WGS) entry which is preliminary data.</text>
</comment>
<keyword evidence="3" id="KW-0119">Carbohydrate metabolism</keyword>
<evidence type="ECO:0000259" key="2">
    <source>
        <dbReference type="Pfam" id="PF20434"/>
    </source>
</evidence>
<dbReference type="Gene3D" id="3.40.50.1820">
    <property type="entry name" value="alpha/beta hydrolase"/>
    <property type="match status" value="1"/>
</dbReference>
<keyword evidence="4" id="KW-1185">Reference proteome</keyword>
<gene>
    <name evidence="3" type="primary">xynB</name>
    <name evidence="3" type="ORF">GCM10008023_06980</name>
</gene>
<dbReference type="EMBL" id="BNAQ01000001">
    <property type="protein sequence ID" value="GHH09834.1"/>
    <property type="molecule type" value="Genomic_DNA"/>
</dbReference>
<keyword evidence="1 3" id="KW-0378">Hydrolase</keyword>
<proteinExistence type="predicted"/>
<sequence length="299" mass="31937">MMSDVMPTRRTLLVGGAIPGDRHAAIVRKVADQSHDPLRPDRWISGIAEPVLVVRRPARPNGAAVLIMPGGGYGFLSYDNEGTSQAQWLNDRGITAFILLYRLPNEGWTDRPHVPLQDAQRALRLIRAKATRFRVDPHRIAALGFSAGGHLAGSLATRFGEAVYAPVDRIDTVSARPDLVGLVYPVVSLEAPFTHGGSRDMLLGADAPAALRHAGSVETGVTADTPPTFLVHAADDDLVPVANSIGLFTALIALKRPSELHVFDAGGHGFGVRLPRSMPGSAWPDLFQAFGVSKGVFAI</sequence>
<dbReference type="InterPro" id="IPR049492">
    <property type="entry name" value="BD-FAE-like_dom"/>
</dbReference>
<keyword evidence="3" id="KW-0326">Glycosidase</keyword>
<feature type="domain" description="BD-FAE-like" evidence="2">
    <location>
        <begin position="65"/>
        <end position="251"/>
    </location>
</feature>
<organism evidence="3 4">
    <name type="scientific">Sphingomonas glacialis</name>
    <dbReference type="NCBI Taxonomy" id="658225"/>
    <lineage>
        <taxon>Bacteria</taxon>
        <taxon>Pseudomonadati</taxon>
        <taxon>Pseudomonadota</taxon>
        <taxon>Alphaproteobacteria</taxon>
        <taxon>Sphingomonadales</taxon>
        <taxon>Sphingomonadaceae</taxon>
        <taxon>Sphingomonas</taxon>
    </lineage>
</organism>
<evidence type="ECO:0000256" key="1">
    <source>
        <dbReference type="ARBA" id="ARBA00022801"/>
    </source>
</evidence>
<dbReference type="PANTHER" id="PTHR48081:SF6">
    <property type="entry name" value="PEPTIDASE S9 PROLYL OLIGOPEPTIDASE CATALYTIC DOMAIN-CONTAINING PROTEIN"/>
    <property type="match status" value="1"/>
</dbReference>
<name>A0ABQ3LA34_9SPHN</name>
<dbReference type="SUPFAM" id="SSF53474">
    <property type="entry name" value="alpha/beta-Hydrolases"/>
    <property type="match status" value="1"/>
</dbReference>
<dbReference type="InterPro" id="IPR050300">
    <property type="entry name" value="GDXG_lipolytic_enzyme"/>
</dbReference>
<dbReference type="PANTHER" id="PTHR48081">
    <property type="entry name" value="AB HYDROLASE SUPERFAMILY PROTEIN C4A8.06C"/>
    <property type="match status" value="1"/>
</dbReference>
<dbReference type="InterPro" id="IPR029058">
    <property type="entry name" value="AB_hydrolase_fold"/>
</dbReference>
<dbReference type="Pfam" id="PF20434">
    <property type="entry name" value="BD-FAE"/>
    <property type="match status" value="1"/>
</dbReference>
<dbReference type="Proteomes" id="UP000652430">
    <property type="component" value="Unassembled WGS sequence"/>
</dbReference>
<accession>A0ABQ3LA34</accession>
<reference evidence="4" key="1">
    <citation type="journal article" date="2019" name="Int. J. Syst. Evol. Microbiol.">
        <title>The Global Catalogue of Microorganisms (GCM) 10K type strain sequencing project: providing services to taxonomists for standard genome sequencing and annotation.</title>
        <authorList>
            <consortium name="The Broad Institute Genomics Platform"/>
            <consortium name="The Broad Institute Genome Sequencing Center for Infectious Disease"/>
            <person name="Wu L."/>
            <person name="Ma J."/>
        </authorList>
    </citation>
    <scope>NUCLEOTIDE SEQUENCE [LARGE SCALE GENOMIC DNA]</scope>
    <source>
        <strain evidence="4">CGMCC 1.8957</strain>
    </source>
</reference>
<dbReference type="GO" id="GO:0016798">
    <property type="term" value="F:hydrolase activity, acting on glycosyl bonds"/>
    <property type="evidence" value="ECO:0007669"/>
    <property type="project" value="UniProtKB-KW"/>
</dbReference>
<evidence type="ECO:0000313" key="3">
    <source>
        <dbReference type="EMBL" id="GHH09834.1"/>
    </source>
</evidence>
<keyword evidence="3" id="KW-0858">Xylan degradation</keyword>
<dbReference type="GO" id="GO:0045493">
    <property type="term" value="P:xylan catabolic process"/>
    <property type="evidence" value="ECO:0007669"/>
    <property type="project" value="UniProtKB-KW"/>
</dbReference>
<evidence type="ECO:0000313" key="4">
    <source>
        <dbReference type="Proteomes" id="UP000652430"/>
    </source>
</evidence>
<keyword evidence="3" id="KW-0624">Polysaccharide degradation</keyword>
<protein>
    <submittedName>
        <fullName evidence="3">Xylanase</fullName>
    </submittedName>
</protein>